<proteinExistence type="predicted"/>
<organism evidence="4 5">
    <name type="scientific">Nitrosomonas marina</name>
    <dbReference type="NCBI Taxonomy" id="917"/>
    <lineage>
        <taxon>Bacteria</taxon>
        <taxon>Pseudomonadati</taxon>
        <taxon>Pseudomonadota</taxon>
        <taxon>Betaproteobacteria</taxon>
        <taxon>Nitrosomonadales</taxon>
        <taxon>Nitrosomonadaceae</taxon>
        <taxon>Nitrosomonas</taxon>
    </lineage>
</organism>
<name>A0A1H9ZGY4_9PROT</name>
<dbReference type="GO" id="GO:0005576">
    <property type="term" value="C:extracellular region"/>
    <property type="evidence" value="ECO:0007669"/>
    <property type="project" value="UniProtKB-SubCell"/>
</dbReference>
<dbReference type="SUPFAM" id="SSF88713">
    <property type="entry name" value="Glycoside hydrolase/deacetylase"/>
    <property type="match status" value="1"/>
</dbReference>
<accession>A0A1H9ZGY4</accession>
<dbReference type="AlphaFoldDB" id="A0A1H9ZGY4"/>
<evidence type="ECO:0000256" key="2">
    <source>
        <dbReference type="ARBA" id="ARBA00022729"/>
    </source>
</evidence>
<feature type="domain" description="NodB homology" evidence="3">
    <location>
        <begin position="85"/>
        <end position="330"/>
    </location>
</feature>
<gene>
    <name evidence="4" type="ORF">SAMN05216326_10444</name>
</gene>
<evidence type="ECO:0000313" key="5">
    <source>
        <dbReference type="Proteomes" id="UP000199345"/>
    </source>
</evidence>
<dbReference type="InterPro" id="IPR002509">
    <property type="entry name" value="NODB_dom"/>
</dbReference>
<evidence type="ECO:0000313" key="4">
    <source>
        <dbReference type="EMBL" id="SES80583.1"/>
    </source>
</evidence>
<protein>
    <submittedName>
        <fullName evidence="4">Peptidoglycan/xylan/chitin deacetylase, PgdA/CDA1 family</fullName>
    </submittedName>
</protein>
<dbReference type="CDD" id="cd10918">
    <property type="entry name" value="CE4_NodB_like_5s_6s"/>
    <property type="match status" value="1"/>
</dbReference>
<evidence type="ECO:0000256" key="1">
    <source>
        <dbReference type="ARBA" id="ARBA00004613"/>
    </source>
</evidence>
<dbReference type="EMBL" id="FOIA01000004">
    <property type="protein sequence ID" value="SES80583.1"/>
    <property type="molecule type" value="Genomic_DNA"/>
</dbReference>
<dbReference type="PROSITE" id="PS51677">
    <property type="entry name" value="NODB"/>
    <property type="match status" value="1"/>
</dbReference>
<dbReference type="InterPro" id="IPR051398">
    <property type="entry name" value="Polysacch_Deacetylase"/>
</dbReference>
<dbReference type="GO" id="GO:0016810">
    <property type="term" value="F:hydrolase activity, acting on carbon-nitrogen (but not peptide) bonds"/>
    <property type="evidence" value="ECO:0007669"/>
    <property type="project" value="InterPro"/>
</dbReference>
<keyword evidence="2" id="KW-0732">Signal</keyword>
<reference evidence="5" key="1">
    <citation type="submission" date="2016-10" db="EMBL/GenBank/DDBJ databases">
        <authorList>
            <person name="Varghese N."/>
            <person name="Submissions S."/>
        </authorList>
    </citation>
    <scope>NUCLEOTIDE SEQUENCE [LARGE SCALE GENOMIC DNA]</scope>
    <source>
        <strain evidence="5">Nm71</strain>
    </source>
</reference>
<comment type="subcellular location">
    <subcellularLocation>
        <location evidence="1">Secreted</location>
    </subcellularLocation>
</comment>
<dbReference type="Proteomes" id="UP000199345">
    <property type="component" value="Unassembled WGS sequence"/>
</dbReference>
<dbReference type="Gene3D" id="3.20.20.370">
    <property type="entry name" value="Glycoside hydrolase/deacetylase"/>
    <property type="match status" value="1"/>
</dbReference>
<dbReference type="GO" id="GO:0005975">
    <property type="term" value="P:carbohydrate metabolic process"/>
    <property type="evidence" value="ECO:0007669"/>
    <property type="project" value="InterPro"/>
</dbReference>
<keyword evidence="5" id="KW-1185">Reference proteome</keyword>
<dbReference type="Pfam" id="PF01522">
    <property type="entry name" value="Polysacc_deac_1"/>
    <property type="match status" value="2"/>
</dbReference>
<dbReference type="InterPro" id="IPR011330">
    <property type="entry name" value="Glyco_hydro/deAcase_b/a-brl"/>
</dbReference>
<evidence type="ECO:0000259" key="3">
    <source>
        <dbReference type="PROSITE" id="PS51677"/>
    </source>
</evidence>
<dbReference type="PANTHER" id="PTHR34216:SF3">
    <property type="entry name" value="POLY-BETA-1,6-N-ACETYL-D-GLUCOSAMINE N-DEACETYLASE"/>
    <property type="match status" value="1"/>
</dbReference>
<dbReference type="RefSeq" id="WP_256207401.1">
    <property type="nucleotide sequence ID" value="NZ_FOIA01000004.1"/>
</dbReference>
<dbReference type="PANTHER" id="PTHR34216">
    <property type="match status" value="1"/>
</dbReference>
<sequence>MSSFLAQIETTFVNTFTSLLSPAGSRARLSIVLYHRVPLKPDELFPGQEDAHSFEAQICHLSRYFNVLPLHEAIQRLQDNTLPSRAACITFDDGYANNAEVALPILQKYNLAATFFIAAGFIDGSMMWNDKLIEFLRRASGPVLDLDKIGLGKHEIGTLEQRRQTVLTLIETFKYLPYDERSEQLDRLCNLIPGTLPGNVMMNPDQIRQLHGAGMEIGGHTVTHPILTRLEASAAYAEIEQGKTILENILQAPVRFFAYPNGKPDRDYLTEHVNMLKKIGFDAAVSTAWGTATASTDVYQLPRFTPWNINRNRFLLQMIQNMFRTVQTVT</sequence>